<proteinExistence type="predicted"/>
<comment type="caution">
    <text evidence="2">The sequence shown here is derived from an EMBL/GenBank/DDBJ whole genome shotgun (WGS) entry which is preliminary data.</text>
</comment>
<dbReference type="Proteomes" id="UP000626244">
    <property type="component" value="Unassembled WGS sequence"/>
</dbReference>
<dbReference type="AlphaFoldDB" id="A0A8J3AIH8"/>
<dbReference type="OrthoDB" id="9805307at2"/>
<accession>A0A8J3AIH8</accession>
<dbReference type="Pfam" id="PF01557">
    <property type="entry name" value="FAA_hydrolase"/>
    <property type="match status" value="1"/>
</dbReference>
<dbReference type="InterPro" id="IPR036663">
    <property type="entry name" value="Fumarylacetoacetase_C_sf"/>
</dbReference>
<dbReference type="Gene3D" id="3.90.850.10">
    <property type="entry name" value="Fumarylacetoacetase-like, C-terminal domain"/>
    <property type="match status" value="1"/>
</dbReference>
<dbReference type="InterPro" id="IPR011234">
    <property type="entry name" value="Fumarylacetoacetase-like_C"/>
</dbReference>
<gene>
    <name evidence="2" type="ORF">GCM10007380_20990</name>
</gene>
<name>A0A8J3AIH8_9BACI</name>
<feature type="domain" description="Fumarylacetoacetase-like C-terminal" evidence="1">
    <location>
        <begin position="76"/>
        <end position="296"/>
    </location>
</feature>
<dbReference type="GO" id="GO:0003824">
    <property type="term" value="F:catalytic activity"/>
    <property type="evidence" value="ECO:0007669"/>
    <property type="project" value="InterPro"/>
</dbReference>
<evidence type="ECO:0000259" key="1">
    <source>
        <dbReference type="Pfam" id="PF01557"/>
    </source>
</evidence>
<dbReference type="RefSeq" id="WP_087998463.1">
    <property type="nucleotide sequence ID" value="NZ_BMHB01000001.1"/>
</dbReference>
<sequence length="298" mass="33406">MKFITFLYEGKEKAGILVDDQVLDINKLSNGKIPSDLLSILENYDEYKNEIAELTGVGIPLSSVELRSPLPKPSSIRDFYAFEEHVKTSRGRRGLEMIPEWYEVPVFYFTNHRAVIGPEDSVFIPSNCKRMDYELEIACIIGKAGSNISVEEADDYILGYTIMNDWSARDLQAHEMKVGLGPSKGKDFATSLGPWIVTKDEIEQYRKNKSYDLKMTASINGKVISSGNFSSIYYSFSELISHASKNVTLYPGDVIGSGTVGTGCILELGEEKHRWLEDGDEVELHITGLGKLRNIVRK</sequence>
<organism evidence="2 3">
    <name type="scientific">Gottfriedia solisilvae</name>
    <dbReference type="NCBI Taxonomy" id="1516104"/>
    <lineage>
        <taxon>Bacteria</taxon>
        <taxon>Bacillati</taxon>
        <taxon>Bacillota</taxon>
        <taxon>Bacilli</taxon>
        <taxon>Bacillales</taxon>
        <taxon>Bacillaceae</taxon>
        <taxon>Gottfriedia</taxon>
    </lineage>
</organism>
<dbReference type="PANTHER" id="PTHR43211:SF1">
    <property type="entry name" value="BLL6422 PROTEIN"/>
    <property type="match status" value="1"/>
</dbReference>
<keyword evidence="3" id="KW-1185">Reference proteome</keyword>
<dbReference type="SUPFAM" id="SSF56529">
    <property type="entry name" value="FAH"/>
    <property type="match status" value="1"/>
</dbReference>
<evidence type="ECO:0000313" key="3">
    <source>
        <dbReference type="Proteomes" id="UP000626244"/>
    </source>
</evidence>
<dbReference type="PANTHER" id="PTHR43211">
    <property type="entry name" value="FUMARYLACETOACETATE HYDROLASE"/>
    <property type="match status" value="1"/>
</dbReference>
<evidence type="ECO:0000313" key="2">
    <source>
        <dbReference type="EMBL" id="GGI14048.1"/>
    </source>
</evidence>
<reference evidence="3" key="1">
    <citation type="journal article" date="2019" name="Int. J. Syst. Evol. Microbiol.">
        <title>The Global Catalogue of Microorganisms (GCM) 10K type strain sequencing project: providing services to taxonomists for standard genome sequencing and annotation.</title>
        <authorList>
            <consortium name="The Broad Institute Genomics Platform"/>
            <consortium name="The Broad Institute Genome Sequencing Center for Infectious Disease"/>
            <person name="Wu L."/>
            <person name="Ma J."/>
        </authorList>
    </citation>
    <scope>NUCLEOTIDE SEQUENCE [LARGE SCALE GENOMIC DNA]</scope>
    <source>
        <strain evidence="3">CGMCC 1.14993</strain>
    </source>
</reference>
<protein>
    <submittedName>
        <fullName evidence="2">Fumarylacetoacetase</fullName>
    </submittedName>
</protein>
<dbReference type="EMBL" id="BMHB01000001">
    <property type="protein sequence ID" value="GGI14048.1"/>
    <property type="molecule type" value="Genomic_DNA"/>
</dbReference>